<proteinExistence type="predicted"/>
<feature type="region of interest" description="Disordered" evidence="1">
    <location>
        <begin position="171"/>
        <end position="192"/>
    </location>
</feature>
<feature type="region of interest" description="Disordered" evidence="1">
    <location>
        <begin position="58"/>
        <end position="80"/>
    </location>
</feature>
<protein>
    <submittedName>
        <fullName evidence="2">Uncharacterized protein</fullName>
    </submittedName>
</protein>
<keyword evidence="3" id="KW-1185">Reference proteome</keyword>
<dbReference type="AlphaFoldDB" id="R8BYB4"/>
<dbReference type="HOGENOM" id="CLU_1176118_0_0_1"/>
<dbReference type="SUPFAM" id="SSF57997">
    <property type="entry name" value="Tropomyosin"/>
    <property type="match status" value="1"/>
</dbReference>
<gene>
    <name evidence="2" type="ORF">UCRPA7_103</name>
</gene>
<dbReference type="Proteomes" id="UP000014074">
    <property type="component" value="Unassembled WGS sequence"/>
</dbReference>
<feature type="region of interest" description="Disordered" evidence="1">
    <location>
        <begin position="204"/>
        <end position="223"/>
    </location>
</feature>
<accession>R8BYB4</accession>
<dbReference type="GeneID" id="19321140"/>
<evidence type="ECO:0000313" key="2">
    <source>
        <dbReference type="EMBL" id="EOO04343.1"/>
    </source>
</evidence>
<dbReference type="KEGG" id="tmn:UCRPA7_103"/>
<dbReference type="RefSeq" id="XP_007910892.1">
    <property type="nucleotide sequence ID" value="XM_007912701.1"/>
</dbReference>
<reference evidence="3" key="1">
    <citation type="journal article" date="2013" name="Genome Announc.">
        <title>Draft genome sequence of the ascomycete Phaeoacremonium aleophilum strain UCR-PA7, a causal agent of the esca disease complex in grapevines.</title>
        <authorList>
            <person name="Blanco-Ulate B."/>
            <person name="Rolshausen P."/>
            <person name="Cantu D."/>
        </authorList>
    </citation>
    <scope>NUCLEOTIDE SEQUENCE [LARGE SCALE GENOMIC DNA]</scope>
    <source>
        <strain evidence="3">UCR-PA7</strain>
    </source>
</reference>
<name>R8BYB4_PHAM7</name>
<sequence length="236" mass="26528">MKEPKDDKAKLRKRLNTIMKFVARSEITGDDFFGLVNEVAHKSLSCKAMHSVKDLTTEAKITHQDSEEEEEEEEKVTVADRKDTNADLEQKLADMSRRIAEVENQPMVKKKKAAELKMELADTAKRLADVEKTLANSIKKEGDLEKSLKETTKSLTIVQKSLVDLKEATEMQTKNRSASGVLGNTQSSTSRGVASMADTFSHYVDTQPRYSGNRPRYEGTESPYQVHLSKLSVQVF</sequence>
<dbReference type="EMBL" id="KB932780">
    <property type="protein sequence ID" value="EOO04343.1"/>
    <property type="molecule type" value="Genomic_DNA"/>
</dbReference>
<organism evidence="2 3">
    <name type="scientific">Phaeoacremonium minimum (strain UCR-PA7)</name>
    <name type="common">Esca disease fungus</name>
    <name type="synonym">Togninia minima</name>
    <dbReference type="NCBI Taxonomy" id="1286976"/>
    <lineage>
        <taxon>Eukaryota</taxon>
        <taxon>Fungi</taxon>
        <taxon>Dikarya</taxon>
        <taxon>Ascomycota</taxon>
        <taxon>Pezizomycotina</taxon>
        <taxon>Sordariomycetes</taxon>
        <taxon>Sordariomycetidae</taxon>
        <taxon>Togniniales</taxon>
        <taxon>Togniniaceae</taxon>
        <taxon>Phaeoacremonium</taxon>
    </lineage>
</organism>
<evidence type="ECO:0000256" key="1">
    <source>
        <dbReference type="SAM" id="MobiDB-lite"/>
    </source>
</evidence>
<evidence type="ECO:0000313" key="3">
    <source>
        <dbReference type="Proteomes" id="UP000014074"/>
    </source>
</evidence>